<evidence type="ECO:0000259" key="8">
    <source>
        <dbReference type="Pfam" id="PF08240"/>
    </source>
</evidence>
<feature type="domain" description="Alcohol dehydrogenase-like C-terminal" evidence="7">
    <location>
        <begin position="181"/>
        <end position="313"/>
    </location>
</feature>
<dbReference type="OrthoDB" id="3941538at2759"/>
<dbReference type="Pfam" id="PF00107">
    <property type="entry name" value="ADH_zinc_N"/>
    <property type="match status" value="1"/>
</dbReference>
<dbReference type="EMBL" id="PDLN01000015">
    <property type="protein sequence ID" value="RDW65610.1"/>
    <property type="molecule type" value="Genomic_DNA"/>
</dbReference>
<evidence type="ECO:0000259" key="7">
    <source>
        <dbReference type="Pfam" id="PF00107"/>
    </source>
</evidence>
<dbReference type="InterPro" id="IPR045306">
    <property type="entry name" value="SDH-like"/>
</dbReference>
<evidence type="ECO:0008006" key="11">
    <source>
        <dbReference type="Google" id="ProtNLM"/>
    </source>
</evidence>
<dbReference type="PANTHER" id="PTHR43161:SF9">
    <property type="entry name" value="SORBITOL DEHYDROGENASE"/>
    <property type="match status" value="1"/>
</dbReference>
<evidence type="ECO:0000256" key="1">
    <source>
        <dbReference type="ARBA" id="ARBA00001947"/>
    </source>
</evidence>
<protein>
    <recommendedName>
        <fullName evidence="11">GroES-like protein</fullName>
    </recommendedName>
</protein>
<dbReference type="InterPro" id="IPR013149">
    <property type="entry name" value="ADH-like_C"/>
</dbReference>
<dbReference type="FunFam" id="3.40.50.720:FF:000068">
    <property type="entry name" value="Sorbitol dehydrogenase"/>
    <property type="match status" value="1"/>
</dbReference>
<evidence type="ECO:0000256" key="6">
    <source>
        <dbReference type="ARBA" id="ARBA00023027"/>
    </source>
</evidence>
<dbReference type="AlphaFoldDB" id="A0A3D8QVB8"/>
<dbReference type="GO" id="GO:0003939">
    <property type="term" value="F:L-iditol 2-dehydrogenase (NAD+) activity"/>
    <property type="evidence" value="ECO:0007669"/>
    <property type="project" value="TreeGrafter"/>
</dbReference>
<dbReference type="Gene3D" id="3.40.50.720">
    <property type="entry name" value="NAD(P)-binding Rossmann-like Domain"/>
    <property type="match status" value="1"/>
</dbReference>
<keyword evidence="6" id="KW-0520">NAD</keyword>
<dbReference type="GO" id="GO:0006062">
    <property type="term" value="P:sorbitol catabolic process"/>
    <property type="evidence" value="ECO:0007669"/>
    <property type="project" value="TreeGrafter"/>
</dbReference>
<keyword evidence="4" id="KW-0862">Zinc</keyword>
<dbReference type="Pfam" id="PF08240">
    <property type="entry name" value="ADH_N"/>
    <property type="match status" value="1"/>
</dbReference>
<accession>A0A3D8QVB8</accession>
<evidence type="ECO:0000313" key="9">
    <source>
        <dbReference type="EMBL" id="RDW65610.1"/>
    </source>
</evidence>
<organism evidence="9 10">
    <name type="scientific">Coleophoma crateriformis</name>
    <dbReference type="NCBI Taxonomy" id="565419"/>
    <lineage>
        <taxon>Eukaryota</taxon>
        <taxon>Fungi</taxon>
        <taxon>Dikarya</taxon>
        <taxon>Ascomycota</taxon>
        <taxon>Pezizomycotina</taxon>
        <taxon>Leotiomycetes</taxon>
        <taxon>Helotiales</taxon>
        <taxon>Dermateaceae</taxon>
        <taxon>Coleophoma</taxon>
    </lineage>
</organism>
<keyword evidence="10" id="KW-1185">Reference proteome</keyword>
<dbReference type="InterPro" id="IPR013154">
    <property type="entry name" value="ADH-like_N"/>
</dbReference>
<evidence type="ECO:0000313" key="10">
    <source>
        <dbReference type="Proteomes" id="UP000256328"/>
    </source>
</evidence>
<keyword evidence="3" id="KW-0479">Metal-binding</keyword>
<evidence type="ECO:0000256" key="3">
    <source>
        <dbReference type="ARBA" id="ARBA00022723"/>
    </source>
</evidence>
<proteinExistence type="inferred from homology"/>
<dbReference type="InterPro" id="IPR036291">
    <property type="entry name" value="NAD(P)-bd_dom_sf"/>
</dbReference>
<dbReference type="PANTHER" id="PTHR43161">
    <property type="entry name" value="SORBITOL DEHYDROGENASE"/>
    <property type="match status" value="1"/>
</dbReference>
<evidence type="ECO:0000256" key="4">
    <source>
        <dbReference type="ARBA" id="ARBA00022833"/>
    </source>
</evidence>
<evidence type="ECO:0000256" key="5">
    <source>
        <dbReference type="ARBA" id="ARBA00023002"/>
    </source>
</evidence>
<comment type="caution">
    <text evidence="9">The sequence shown here is derived from an EMBL/GenBank/DDBJ whole genome shotgun (WGS) entry which is preliminary data.</text>
</comment>
<dbReference type="Proteomes" id="UP000256328">
    <property type="component" value="Unassembled WGS sequence"/>
</dbReference>
<comment type="similarity">
    <text evidence="2">Belongs to the zinc-containing alcohol dehydrogenase family.</text>
</comment>
<dbReference type="SUPFAM" id="SSF50129">
    <property type="entry name" value="GroES-like"/>
    <property type="match status" value="1"/>
</dbReference>
<dbReference type="InterPro" id="IPR011032">
    <property type="entry name" value="GroES-like_sf"/>
</dbReference>
<dbReference type="CDD" id="cd05285">
    <property type="entry name" value="sorbitol_DH"/>
    <property type="match status" value="1"/>
</dbReference>
<comment type="cofactor">
    <cofactor evidence="1">
        <name>Zn(2+)</name>
        <dbReference type="ChEBI" id="CHEBI:29105"/>
    </cofactor>
</comment>
<keyword evidence="5" id="KW-0560">Oxidoreductase</keyword>
<gene>
    <name evidence="9" type="ORF">BP5796_10302</name>
</gene>
<reference evidence="9 10" key="1">
    <citation type="journal article" date="2018" name="IMA Fungus">
        <title>IMA Genome-F 9: Draft genome sequence of Annulohypoxylon stygium, Aspergillus mulundensis, Berkeleyomyces basicola (syn. Thielaviopsis basicola), Ceratocystis smalleyi, two Cercospora beticola strains, Coleophoma cylindrospora, Fusarium fracticaudum, Phialophora cf. hyalina, and Morchella septimelata.</title>
        <authorList>
            <person name="Wingfield B.D."/>
            <person name="Bills G.F."/>
            <person name="Dong Y."/>
            <person name="Huang W."/>
            <person name="Nel W.J."/>
            <person name="Swalarsk-Parry B.S."/>
            <person name="Vaghefi N."/>
            <person name="Wilken P.M."/>
            <person name="An Z."/>
            <person name="de Beer Z.W."/>
            <person name="De Vos L."/>
            <person name="Chen L."/>
            <person name="Duong T.A."/>
            <person name="Gao Y."/>
            <person name="Hammerbacher A."/>
            <person name="Kikkert J.R."/>
            <person name="Li Y."/>
            <person name="Li H."/>
            <person name="Li K."/>
            <person name="Li Q."/>
            <person name="Liu X."/>
            <person name="Ma X."/>
            <person name="Naidoo K."/>
            <person name="Pethybridge S.J."/>
            <person name="Sun J."/>
            <person name="Steenkamp E.T."/>
            <person name="van der Nest M.A."/>
            <person name="van Wyk S."/>
            <person name="Wingfield M.J."/>
            <person name="Xiong C."/>
            <person name="Yue Q."/>
            <person name="Zhang X."/>
        </authorList>
    </citation>
    <scope>NUCLEOTIDE SEQUENCE [LARGE SCALE GENOMIC DNA]</scope>
    <source>
        <strain evidence="9 10">BP5796</strain>
    </source>
</reference>
<feature type="domain" description="Alcohol dehydrogenase-like N-terminal" evidence="8">
    <location>
        <begin position="27"/>
        <end position="141"/>
    </location>
</feature>
<name>A0A3D8QVB8_9HELO</name>
<sequence>MQNPSWLLYGPGSAKLEDRPLPVIEDQHDIIVQIAYVGVCGSDVHFWKHGGIGLKVDSEHPIVMGHEASAIVHAVGSKCNTLKPGDHVAIEPGFPCRRCPACKRGVYNQCVDMKFAAAPPACHGMLTKYFRMPEDFAYKIPSNIGLDLAVLIEPLSVAVHSSRQAGIKPGDSVVIMGSGTIGLLCGVIAKVFGAHQIVLVDILEEKLQFARKYLGCETFIPDTQSSAEINAAALKERFGLAEGADILIEATGAQSCIQTGIHVLRMGGSYVQTGLGKSTIELPMVMLSEKELNVKGSFRYGPGDYELAIKLLETERVSVKELLSSVVSFEKATSAWDLTAAGKGIKNIIKVAEL</sequence>
<dbReference type="SUPFAM" id="SSF51735">
    <property type="entry name" value="NAD(P)-binding Rossmann-fold domains"/>
    <property type="match status" value="1"/>
</dbReference>
<evidence type="ECO:0000256" key="2">
    <source>
        <dbReference type="ARBA" id="ARBA00008072"/>
    </source>
</evidence>
<dbReference type="Gene3D" id="3.90.180.10">
    <property type="entry name" value="Medium-chain alcohol dehydrogenases, catalytic domain"/>
    <property type="match status" value="1"/>
</dbReference>
<dbReference type="GO" id="GO:0046872">
    <property type="term" value="F:metal ion binding"/>
    <property type="evidence" value="ECO:0007669"/>
    <property type="project" value="UniProtKB-KW"/>
</dbReference>